<dbReference type="SUPFAM" id="SSF56436">
    <property type="entry name" value="C-type lectin-like"/>
    <property type="match status" value="2"/>
</dbReference>
<keyword evidence="7" id="KW-1185">Reference proteome</keyword>
<keyword evidence="5" id="KW-0812">Transmembrane</keyword>
<protein>
    <submittedName>
        <fullName evidence="8">Uncharacterized protein LOC109483184</fullName>
    </submittedName>
</protein>
<dbReference type="PROSITE" id="PS00615">
    <property type="entry name" value="C_TYPE_LECTIN_1"/>
    <property type="match status" value="1"/>
</dbReference>
<feature type="domain" description="C-type lectin" evidence="6">
    <location>
        <begin position="649"/>
        <end position="768"/>
    </location>
</feature>
<name>A0A6P4ZXX4_BRABE</name>
<dbReference type="Gene3D" id="3.10.100.10">
    <property type="entry name" value="Mannose-Binding Protein A, subunit A"/>
    <property type="match status" value="2"/>
</dbReference>
<feature type="domain" description="C-type lectin" evidence="6">
    <location>
        <begin position="271"/>
        <end position="390"/>
    </location>
</feature>
<feature type="transmembrane region" description="Helical" evidence="5">
    <location>
        <begin position="98"/>
        <end position="119"/>
    </location>
</feature>
<keyword evidence="1" id="KW-0430">Lectin</keyword>
<feature type="compositionally biased region" description="Basic and acidic residues" evidence="4">
    <location>
        <begin position="45"/>
        <end position="69"/>
    </location>
</feature>
<dbReference type="InterPro" id="IPR016187">
    <property type="entry name" value="CTDL_fold"/>
</dbReference>
<reference evidence="8" key="1">
    <citation type="submission" date="2025-08" db="UniProtKB">
        <authorList>
            <consortium name="RefSeq"/>
        </authorList>
    </citation>
    <scope>IDENTIFICATION</scope>
    <source>
        <tissue evidence="8">Gonad</tissue>
    </source>
</reference>
<dbReference type="Proteomes" id="UP000515135">
    <property type="component" value="Unplaced"/>
</dbReference>
<accession>A0A6P4ZXX4</accession>
<dbReference type="FunFam" id="3.10.100.10:FF:000103">
    <property type="entry name" value="Uncharacterized protein"/>
    <property type="match status" value="2"/>
</dbReference>
<dbReference type="Gene3D" id="6.10.250.370">
    <property type="match status" value="1"/>
</dbReference>
<dbReference type="InterPro" id="IPR018378">
    <property type="entry name" value="C-type_lectin_CS"/>
</dbReference>
<dbReference type="CDD" id="cd00037">
    <property type="entry name" value="CLECT"/>
    <property type="match status" value="2"/>
</dbReference>
<dbReference type="RefSeq" id="XP_019641728.1">
    <property type="nucleotide sequence ID" value="XM_019786169.1"/>
</dbReference>
<dbReference type="InterPro" id="IPR051663">
    <property type="entry name" value="CLec_Tetranectin-domain"/>
</dbReference>
<feature type="coiled-coil region" evidence="3">
    <location>
        <begin position="539"/>
        <end position="636"/>
    </location>
</feature>
<feature type="region of interest" description="Disordered" evidence="4">
    <location>
        <begin position="1"/>
        <end position="79"/>
    </location>
</feature>
<dbReference type="Gene3D" id="1.20.1480.30">
    <property type="entry name" value="Designed four-helix bundle protein"/>
    <property type="match status" value="2"/>
</dbReference>
<evidence type="ECO:0000256" key="3">
    <source>
        <dbReference type="SAM" id="Coils"/>
    </source>
</evidence>
<dbReference type="PROSITE" id="PS50041">
    <property type="entry name" value="C_TYPE_LECTIN_2"/>
    <property type="match status" value="2"/>
</dbReference>
<feature type="region of interest" description="Disordered" evidence="4">
    <location>
        <begin position="402"/>
        <end position="458"/>
    </location>
</feature>
<dbReference type="SUPFAM" id="SSF57997">
    <property type="entry name" value="Tropomyosin"/>
    <property type="match status" value="2"/>
</dbReference>
<dbReference type="KEGG" id="bbel:109483184"/>
<evidence type="ECO:0000259" key="6">
    <source>
        <dbReference type="PROSITE" id="PS50041"/>
    </source>
</evidence>
<dbReference type="SMART" id="SM00034">
    <property type="entry name" value="CLECT"/>
    <property type="match status" value="2"/>
</dbReference>
<dbReference type="PANTHER" id="PTHR22799">
    <property type="entry name" value="TETRANECTIN-RELATED"/>
    <property type="match status" value="1"/>
</dbReference>
<dbReference type="AlphaFoldDB" id="A0A6P4ZXX4"/>
<evidence type="ECO:0000256" key="2">
    <source>
        <dbReference type="ARBA" id="ARBA00023157"/>
    </source>
</evidence>
<dbReference type="InterPro" id="IPR016186">
    <property type="entry name" value="C-type_lectin-like/link_sf"/>
</dbReference>
<feature type="coiled-coil region" evidence="3">
    <location>
        <begin position="205"/>
        <end position="260"/>
    </location>
</feature>
<proteinExistence type="predicted"/>
<keyword evidence="5" id="KW-1133">Transmembrane helix</keyword>
<dbReference type="GO" id="GO:0030246">
    <property type="term" value="F:carbohydrate binding"/>
    <property type="evidence" value="ECO:0007669"/>
    <property type="project" value="UniProtKB-KW"/>
</dbReference>
<evidence type="ECO:0000256" key="1">
    <source>
        <dbReference type="ARBA" id="ARBA00022734"/>
    </source>
</evidence>
<feature type="coiled-coil region" evidence="3">
    <location>
        <begin position="135"/>
        <end position="169"/>
    </location>
</feature>
<evidence type="ECO:0000256" key="5">
    <source>
        <dbReference type="SAM" id="Phobius"/>
    </source>
</evidence>
<dbReference type="OrthoDB" id="4158657at2759"/>
<sequence length="774" mass="86533">MYEQAEPVRSPFSGPDSRQSSGPTQPRPVPQSGSRGRVRHGNGASDHDKQREDQDTSSHTYEDAEEVKRYATSADRAYPGGASGRRGVCSFLRARRSCLAAGIAVLLSLGAVGLAPLTFSNKQEISQLSTTFDALKRDQDDLRQLSITVDALKRDQDDMSTTVDALKRDQDDMSTSVHTLKRDQDDMSTSVHTLKRDQDDMSTTVDALKRDQDDMSTTVDALKRDQDDMSTTVDALKRDLNNERNRTATLEQRLHKIEKTLPSCPEGYTIWRGICYKAFNIRKTFDQATAACCADGGTLAMPRDADTNAFLVSLYKSVRGVYWIGLHDQREEGKFEWMDGSALGPYNSWALGRPYKFVDVTDCVVYCPQESQKDKWCDFRCKWSNYFICQAAPVEMYEQAEPVRSPFSGPGSRQTFTSRPPPQPRQSGSRGRVRHGNGASDKQVGDQGTPSHTYEDAEEVKRYATPADRSYPGGASVRHGVCSFLRARRSTLAAGIAVLLSLGAVGLAPLTFSNKQEISQLSTTFDALKRDQDDMSTTVDALKRDQDDMSTTVDALKRDQDDMSTSVHTLKRDQDDMSTTVDALKRDQDDMSTTVDALKRDQDDMSTTVDALKRDLNNERNRTATLEQRLHKIEKTRFPASCPEGYTIWHGICYKAFNTRKTFDQATAACGADGGTLAMPRDADTNGFLVSLYKSVSVRLAYWIGLHDQREEGKFEWMDGSALGSYSPWMPRQPNNWGRNKDCVIYPSSYKDKWAVYFCDVPLYFICQTAPGPP</sequence>
<keyword evidence="5" id="KW-0472">Membrane</keyword>
<gene>
    <name evidence="8" type="primary">LOC109483184</name>
</gene>
<evidence type="ECO:0000256" key="4">
    <source>
        <dbReference type="SAM" id="MobiDB-lite"/>
    </source>
</evidence>
<evidence type="ECO:0000313" key="8">
    <source>
        <dbReference type="RefSeq" id="XP_019641728.1"/>
    </source>
</evidence>
<dbReference type="PANTHER" id="PTHR22799:SF6">
    <property type="entry name" value="C-TYPE LECTIN DOMAIN FAMILY 4 MEMBER M-LIKE"/>
    <property type="match status" value="1"/>
</dbReference>
<dbReference type="InterPro" id="IPR001304">
    <property type="entry name" value="C-type_lectin-like"/>
</dbReference>
<feature type="region of interest" description="Disordered" evidence="4">
    <location>
        <begin position="169"/>
        <end position="190"/>
    </location>
</feature>
<organism evidence="7 8">
    <name type="scientific">Branchiostoma belcheri</name>
    <name type="common">Amphioxus</name>
    <dbReference type="NCBI Taxonomy" id="7741"/>
    <lineage>
        <taxon>Eukaryota</taxon>
        <taxon>Metazoa</taxon>
        <taxon>Chordata</taxon>
        <taxon>Cephalochordata</taxon>
        <taxon>Leptocardii</taxon>
        <taxon>Amphioxiformes</taxon>
        <taxon>Branchiostomatidae</taxon>
        <taxon>Branchiostoma</taxon>
    </lineage>
</organism>
<evidence type="ECO:0000313" key="7">
    <source>
        <dbReference type="Proteomes" id="UP000515135"/>
    </source>
</evidence>
<keyword evidence="2" id="KW-1015">Disulfide bond</keyword>
<keyword evidence="3" id="KW-0175">Coiled coil</keyword>
<dbReference type="Pfam" id="PF00059">
    <property type="entry name" value="Lectin_C"/>
    <property type="match status" value="2"/>
</dbReference>
<dbReference type="GeneID" id="109483184"/>